<dbReference type="EMBL" id="MHQY01000001">
    <property type="protein sequence ID" value="OHA14835.1"/>
    <property type="molecule type" value="Genomic_DNA"/>
</dbReference>
<dbReference type="InterPro" id="IPR029001">
    <property type="entry name" value="ITPase-like_fam"/>
</dbReference>
<dbReference type="CDD" id="cd00515">
    <property type="entry name" value="HAM1"/>
    <property type="match status" value="1"/>
</dbReference>
<protein>
    <recommendedName>
        <fullName evidence="5">Non-canonical purine NTP pyrophosphatase</fullName>
    </recommendedName>
</protein>
<name>A0A1G2LT62_9BACT</name>
<evidence type="ECO:0000313" key="3">
    <source>
        <dbReference type="EMBL" id="OHA14835.1"/>
    </source>
</evidence>
<evidence type="ECO:0008006" key="5">
    <source>
        <dbReference type="Google" id="ProtNLM"/>
    </source>
</evidence>
<evidence type="ECO:0000256" key="1">
    <source>
        <dbReference type="ARBA" id="ARBA00008023"/>
    </source>
</evidence>
<dbReference type="PANTHER" id="PTHR11067:SF9">
    <property type="entry name" value="INOSINE TRIPHOSPHATE PYROPHOSPHATASE"/>
    <property type="match status" value="1"/>
</dbReference>
<sequence>MIKQLLLATTNPGKVTEYKVLLGHLPIDLVSLKEAGITMAVEEDGKTFEENSIKKAAVYHGLSGLPTLADDGGLEIDHLGGEPGVMSRRWPGYEASDEELIKMALDKLNGVPREKRGAKLKVSIALIFPEDNNIYTAEGEKRGFIGTEPVNFQEGYPFRCLFYIPELGKYYSELTLEEEAMLAHRKEAIDKIMPILKEKLM</sequence>
<reference evidence="3 4" key="1">
    <citation type="journal article" date="2016" name="Nat. Commun.">
        <title>Thousands of microbial genomes shed light on interconnected biogeochemical processes in an aquifer system.</title>
        <authorList>
            <person name="Anantharaman K."/>
            <person name="Brown C.T."/>
            <person name="Hug L.A."/>
            <person name="Sharon I."/>
            <person name="Castelle C.J."/>
            <person name="Probst A.J."/>
            <person name="Thomas B.C."/>
            <person name="Singh A."/>
            <person name="Wilkins M.J."/>
            <person name="Karaoz U."/>
            <person name="Brodie E.L."/>
            <person name="Williams K.H."/>
            <person name="Hubbard S.S."/>
            <person name="Banfield J.F."/>
        </authorList>
    </citation>
    <scope>NUCLEOTIDE SEQUENCE [LARGE SCALE GENOMIC DNA]</scope>
</reference>
<dbReference type="Pfam" id="PF01725">
    <property type="entry name" value="Ham1p_like"/>
    <property type="match status" value="1"/>
</dbReference>
<dbReference type="GO" id="GO:0009143">
    <property type="term" value="P:nucleoside triphosphate catabolic process"/>
    <property type="evidence" value="ECO:0007669"/>
    <property type="project" value="InterPro"/>
</dbReference>
<evidence type="ECO:0000256" key="2">
    <source>
        <dbReference type="ARBA" id="ARBA00022801"/>
    </source>
</evidence>
<dbReference type="Gene3D" id="3.90.950.10">
    <property type="match status" value="1"/>
</dbReference>
<comment type="similarity">
    <text evidence="1">Belongs to the HAM1 NTPase family.</text>
</comment>
<dbReference type="PANTHER" id="PTHR11067">
    <property type="entry name" value="INOSINE TRIPHOSPHATE PYROPHOSPHATASE/HAM1 PROTEIN"/>
    <property type="match status" value="1"/>
</dbReference>
<keyword evidence="2" id="KW-0378">Hydrolase</keyword>
<proteinExistence type="inferred from homology"/>
<dbReference type="Proteomes" id="UP000177171">
    <property type="component" value="Unassembled WGS sequence"/>
</dbReference>
<dbReference type="GO" id="GO:0047429">
    <property type="term" value="F:nucleoside triphosphate diphosphatase activity"/>
    <property type="evidence" value="ECO:0007669"/>
    <property type="project" value="InterPro"/>
</dbReference>
<dbReference type="AlphaFoldDB" id="A0A1G2LT62"/>
<accession>A0A1G2LT62</accession>
<dbReference type="SUPFAM" id="SSF52972">
    <property type="entry name" value="ITPase-like"/>
    <property type="match status" value="1"/>
</dbReference>
<gene>
    <name evidence="3" type="ORF">A3G49_04045</name>
</gene>
<organism evidence="3 4">
    <name type="scientific">Candidatus Sungbacteria bacterium RIFCSPLOWO2_12_FULL_41_11</name>
    <dbReference type="NCBI Taxonomy" id="1802286"/>
    <lineage>
        <taxon>Bacteria</taxon>
        <taxon>Candidatus Sungiibacteriota</taxon>
    </lineage>
</organism>
<dbReference type="GO" id="GO:0005829">
    <property type="term" value="C:cytosol"/>
    <property type="evidence" value="ECO:0007669"/>
    <property type="project" value="TreeGrafter"/>
</dbReference>
<dbReference type="InterPro" id="IPR002637">
    <property type="entry name" value="RdgB/HAM1"/>
</dbReference>
<comment type="caution">
    <text evidence="3">The sequence shown here is derived from an EMBL/GenBank/DDBJ whole genome shotgun (WGS) entry which is preliminary data.</text>
</comment>
<evidence type="ECO:0000313" key="4">
    <source>
        <dbReference type="Proteomes" id="UP000177171"/>
    </source>
</evidence>